<dbReference type="Pfam" id="PF09980">
    <property type="entry name" value="DUF2214"/>
    <property type="match status" value="1"/>
</dbReference>
<organism evidence="2 3">
    <name type="scientific">Eiseniibacteriota bacterium</name>
    <dbReference type="NCBI Taxonomy" id="2212470"/>
    <lineage>
        <taxon>Bacteria</taxon>
        <taxon>Candidatus Eiseniibacteriota</taxon>
    </lineage>
</organism>
<evidence type="ECO:0000313" key="3">
    <source>
        <dbReference type="Proteomes" id="UP000547674"/>
    </source>
</evidence>
<keyword evidence="1" id="KW-0812">Transmembrane</keyword>
<accession>A0A7Y2EBX9</accession>
<sequence length="149" mass="16654">MTLPWLIATLHLLALAIGSAGVFLRGRALKTAKDQNDVPAILRADDLWGLAGLLWLVTGVWRAFFGIEKGTEYYMENPLFHVKLGLFLLLLGIEMIPVWTLVGWRLKRRRGEPVDLSKARSLARISHIEFGIVVIIVFLATAIARGIRP</sequence>
<protein>
    <submittedName>
        <fullName evidence="2">DUF2214 family protein</fullName>
    </submittedName>
</protein>
<name>A0A7Y2EBX9_UNCEI</name>
<feature type="transmembrane region" description="Helical" evidence="1">
    <location>
        <begin position="84"/>
        <end position="104"/>
    </location>
</feature>
<keyword evidence="1" id="KW-0472">Membrane</keyword>
<gene>
    <name evidence="2" type="ORF">HKN21_01200</name>
</gene>
<dbReference type="EMBL" id="JABDJR010000040">
    <property type="protein sequence ID" value="NNF05353.1"/>
    <property type="molecule type" value="Genomic_DNA"/>
</dbReference>
<feature type="transmembrane region" description="Helical" evidence="1">
    <location>
        <begin position="125"/>
        <end position="147"/>
    </location>
</feature>
<comment type="caution">
    <text evidence="2">The sequence shown here is derived from an EMBL/GenBank/DDBJ whole genome shotgun (WGS) entry which is preliminary data.</text>
</comment>
<proteinExistence type="predicted"/>
<dbReference type="AlphaFoldDB" id="A0A7Y2EBX9"/>
<keyword evidence="1" id="KW-1133">Transmembrane helix</keyword>
<dbReference type="Proteomes" id="UP000547674">
    <property type="component" value="Unassembled WGS sequence"/>
</dbReference>
<evidence type="ECO:0000256" key="1">
    <source>
        <dbReference type="SAM" id="Phobius"/>
    </source>
</evidence>
<feature type="transmembrane region" description="Helical" evidence="1">
    <location>
        <begin position="47"/>
        <end position="64"/>
    </location>
</feature>
<feature type="transmembrane region" description="Helical" evidence="1">
    <location>
        <begin position="6"/>
        <end position="26"/>
    </location>
</feature>
<reference evidence="2 3" key="1">
    <citation type="submission" date="2020-03" db="EMBL/GenBank/DDBJ databases">
        <title>Metabolic flexibility allows generalist bacteria to become dominant in a frequently disturbed ecosystem.</title>
        <authorList>
            <person name="Chen Y.-J."/>
            <person name="Leung P.M."/>
            <person name="Bay S.K."/>
            <person name="Hugenholtz P."/>
            <person name="Kessler A.J."/>
            <person name="Shelley G."/>
            <person name="Waite D.W."/>
            <person name="Cook P.L."/>
            <person name="Greening C."/>
        </authorList>
    </citation>
    <scope>NUCLEOTIDE SEQUENCE [LARGE SCALE GENOMIC DNA]</scope>
    <source>
        <strain evidence="2">SS_bin_28</strain>
    </source>
</reference>
<dbReference type="InterPro" id="IPR018706">
    <property type="entry name" value="DUF2214_membrane"/>
</dbReference>
<evidence type="ECO:0000313" key="2">
    <source>
        <dbReference type="EMBL" id="NNF05353.1"/>
    </source>
</evidence>